<sequence length="394" mass="44159">MKLLIKIILFVLLTLLLNTFAFASDSVGLKKVLMLYSNKNPMSYSDLVDQGIHLALESSEIDKFEYYIEYMDKTRFSDKLYAQSQLDFYRQKYSGIKIDLIIAVSIHAIDFILMYGDEIFPGVPVVFCSVGKRRVENLSYGPNVTGSSVENDFVGTLDVALQLHPDTRRVVVVGGAGNIERYWETVARKEFRGYEDEIEFIYLTGLPMNNLLEKVANQPAHTIIIYSFFLVDGAGRSFDGNEAVSLISRASNAPVYSQIGSYMGQGVVGGNMTNSELQGEVAGEIGLRILSGEKPSDIPVSSGGTNTYMFDWRQLKRWGISESDLPPGSNVRYKDLSVWETYKWLIIGAFILFLIEALLIVVLLLNRSKRRQAEESLQIANDELKKRVGELSSA</sequence>
<protein>
    <recommendedName>
        <fullName evidence="3">ABC transporter substrate-binding protein PnrA-like domain-containing protein</fullName>
    </recommendedName>
</protein>
<keyword evidence="1" id="KW-0812">Transmembrane</keyword>
<dbReference type="InterPro" id="IPR007487">
    <property type="entry name" value="ABC_transpt-TYRBP-like"/>
</dbReference>
<accession>A0A0F9GHA8</accession>
<evidence type="ECO:0008006" key="3">
    <source>
        <dbReference type="Google" id="ProtNLM"/>
    </source>
</evidence>
<name>A0A0F9GHA8_9ZZZZ</name>
<proteinExistence type="predicted"/>
<gene>
    <name evidence="2" type="ORF">LCGC14_2183770</name>
</gene>
<keyword evidence="1" id="KW-0472">Membrane</keyword>
<evidence type="ECO:0000256" key="1">
    <source>
        <dbReference type="SAM" id="Phobius"/>
    </source>
</evidence>
<feature type="non-terminal residue" evidence="2">
    <location>
        <position position="394"/>
    </location>
</feature>
<evidence type="ECO:0000313" key="2">
    <source>
        <dbReference type="EMBL" id="KKL62582.1"/>
    </source>
</evidence>
<comment type="caution">
    <text evidence="2">The sequence shown here is derived from an EMBL/GenBank/DDBJ whole genome shotgun (WGS) entry which is preliminary data.</text>
</comment>
<organism evidence="2">
    <name type="scientific">marine sediment metagenome</name>
    <dbReference type="NCBI Taxonomy" id="412755"/>
    <lineage>
        <taxon>unclassified sequences</taxon>
        <taxon>metagenomes</taxon>
        <taxon>ecological metagenomes</taxon>
    </lineage>
</organism>
<dbReference type="PANTHER" id="PTHR35271:SF1">
    <property type="entry name" value="ABC TRANSPORTER, SUBSTRATE-BINDING LIPOPROTEIN"/>
    <property type="match status" value="1"/>
</dbReference>
<feature type="transmembrane region" description="Helical" evidence="1">
    <location>
        <begin position="344"/>
        <end position="365"/>
    </location>
</feature>
<keyword evidence="1" id="KW-1133">Transmembrane helix</keyword>
<reference evidence="2" key="1">
    <citation type="journal article" date="2015" name="Nature">
        <title>Complex archaea that bridge the gap between prokaryotes and eukaryotes.</title>
        <authorList>
            <person name="Spang A."/>
            <person name="Saw J.H."/>
            <person name="Jorgensen S.L."/>
            <person name="Zaremba-Niedzwiedzka K."/>
            <person name="Martijn J."/>
            <person name="Lind A.E."/>
            <person name="van Eijk R."/>
            <person name="Schleper C."/>
            <person name="Guy L."/>
            <person name="Ettema T.J."/>
        </authorList>
    </citation>
    <scope>NUCLEOTIDE SEQUENCE</scope>
</reference>
<dbReference type="EMBL" id="LAZR01028446">
    <property type="protein sequence ID" value="KKL62582.1"/>
    <property type="molecule type" value="Genomic_DNA"/>
</dbReference>
<dbReference type="AlphaFoldDB" id="A0A0F9GHA8"/>
<dbReference type="PANTHER" id="PTHR35271">
    <property type="entry name" value="ABC TRANSPORTER, SUBSTRATE-BINDING LIPOPROTEIN-RELATED"/>
    <property type="match status" value="1"/>
</dbReference>
<dbReference type="Gene3D" id="3.40.50.2300">
    <property type="match status" value="2"/>
</dbReference>